<sequence length="303" mass="31881">EPQQPLAPSWLGMAPGLRRARSLRSLPAWALGALLGQAARADDVLQLFGHTAALAATSRGKPLSRLAPIVDPTGDAAALCHDFECSGPQSACRDFPDRVCAWYAPCGHEDPPGLPAQAAAPREVSRRPAPAGSLRRGHAGRGHGHRRRGGQRALVDDVERLRHQREAVPISHVAVFGNALVQLFVNAPQRHPEMPQRPLIHHEMAWLMMPTMLGGNSLGIVVGKMLPPTLLVVLALVLLALTSAKTFAKGRAALRKRGPAARGEPSSGAGGGWPGAAAAGALVEGGRGPEGDWRTGTGVRPAW</sequence>
<feature type="region of interest" description="Disordered" evidence="1">
    <location>
        <begin position="254"/>
        <end position="303"/>
    </location>
</feature>
<feature type="non-terminal residue" evidence="3">
    <location>
        <position position="1"/>
    </location>
</feature>
<feature type="transmembrane region" description="Helical" evidence="2">
    <location>
        <begin position="229"/>
        <end position="248"/>
    </location>
</feature>
<keyword evidence="2" id="KW-0812">Transmembrane</keyword>
<keyword evidence="4" id="KW-1185">Reference proteome</keyword>
<organism evidence="3 4">
    <name type="scientific">Prorocentrum cordatum</name>
    <dbReference type="NCBI Taxonomy" id="2364126"/>
    <lineage>
        <taxon>Eukaryota</taxon>
        <taxon>Sar</taxon>
        <taxon>Alveolata</taxon>
        <taxon>Dinophyceae</taxon>
        <taxon>Prorocentrales</taxon>
        <taxon>Prorocentraceae</taxon>
        <taxon>Prorocentrum</taxon>
    </lineage>
</organism>
<evidence type="ECO:0000313" key="4">
    <source>
        <dbReference type="Proteomes" id="UP001189429"/>
    </source>
</evidence>
<reference evidence="3" key="1">
    <citation type="submission" date="2023-10" db="EMBL/GenBank/DDBJ databases">
        <authorList>
            <person name="Chen Y."/>
            <person name="Shah S."/>
            <person name="Dougan E. K."/>
            <person name="Thang M."/>
            <person name="Chan C."/>
        </authorList>
    </citation>
    <scope>NUCLEOTIDE SEQUENCE [LARGE SCALE GENOMIC DNA]</scope>
</reference>
<dbReference type="PANTHER" id="PTHR14255">
    <property type="entry name" value="CEREBLON"/>
    <property type="match status" value="1"/>
</dbReference>
<evidence type="ECO:0000256" key="1">
    <source>
        <dbReference type="SAM" id="MobiDB-lite"/>
    </source>
</evidence>
<gene>
    <name evidence="3" type="ORF">PCOR1329_LOCUS33744</name>
</gene>
<feature type="region of interest" description="Disordered" evidence="1">
    <location>
        <begin position="113"/>
        <end position="153"/>
    </location>
</feature>
<feature type="compositionally biased region" description="Basic residues" evidence="1">
    <location>
        <begin position="135"/>
        <end position="150"/>
    </location>
</feature>
<accession>A0ABN9SYP9</accession>
<dbReference type="PANTHER" id="PTHR14255:SF3">
    <property type="entry name" value="SULFITE EXPORTER TAUE_SAFE FAMILY PROTEIN 5-RELATED"/>
    <property type="match status" value="1"/>
</dbReference>
<dbReference type="Proteomes" id="UP001189429">
    <property type="component" value="Unassembled WGS sequence"/>
</dbReference>
<name>A0ABN9SYP9_9DINO</name>
<evidence type="ECO:0000256" key="2">
    <source>
        <dbReference type="SAM" id="Phobius"/>
    </source>
</evidence>
<dbReference type="EMBL" id="CAUYUJ010014165">
    <property type="protein sequence ID" value="CAK0837599.1"/>
    <property type="molecule type" value="Genomic_DNA"/>
</dbReference>
<protein>
    <submittedName>
        <fullName evidence="3">Uncharacterized protein</fullName>
    </submittedName>
</protein>
<comment type="caution">
    <text evidence="3">The sequence shown here is derived from an EMBL/GenBank/DDBJ whole genome shotgun (WGS) entry which is preliminary data.</text>
</comment>
<keyword evidence="2" id="KW-0472">Membrane</keyword>
<evidence type="ECO:0000313" key="3">
    <source>
        <dbReference type="EMBL" id="CAK0837599.1"/>
    </source>
</evidence>
<proteinExistence type="predicted"/>
<keyword evidence="2" id="KW-1133">Transmembrane helix</keyword>